<keyword evidence="2" id="KW-0812">Transmembrane</keyword>
<keyword evidence="2" id="KW-0472">Membrane</keyword>
<proteinExistence type="predicted"/>
<dbReference type="EMBL" id="CP144102">
    <property type="protein sequence ID" value="WWC89328.1"/>
    <property type="molecule type" value="Genomic_DNA"/>
</dbReference>
<feature type="compositionally biased region" description="Low complexity" evidence="1">
    <location>
        <begin position="15"/>
        <end position="25"/>
    </location>
</feature>
<feature type="transmembrane region" description="Helical" evidence="2">
    <location>
        <begin position="131"/>
        <end position="149"/>
    </location>
</feature>
<evidence type="ECO:0000313" key="3">
    <source>
        <dbReference type="EMBL" id="WWC89328.1"/>
    </source>
</evidence>
<feature type="transmembrane region" description="Helical" evidence="2">
    <location>
        <begin position="106"/>
        <end position="125"/>
    </location>
</feature>
<evidence type="ECO:0000256" key="1">
    <source>
        <dbReference type="SAM" id="MobiDB-lite"/>
    </source>
</evidence>
<name>A0AAX4JWP6_9TREE</name>
<accession>A0AAX4JWP6</accession>
<reference evidence="3 4" key="1">
    <citation type="submission" date="2024-01" db="EMBL/GenBank/DDBJ databases">
        <title>Comparative genomics of Cryptococcus and Kwoniella reveals pathogenesis evolution and contrasting modes of karyotype evolution via chromosome fusion or intercentromeric recombination.</title>
        <authorList>
            <person name="Coelho M.A."/>
            <person name="David-Palma M."/>
            <person name="Shea T."/>
            <person name="Bowers K."/>
            <person name="McGinley-Smith S."/>
            <person name="Mohammad A.W."/>
            <person name="Gnirke A."/>
            <person name="Yurkov A.M."/>
            <person name="Nowrousian M."/>
            <person name="Sun S."/>
            <person name="Cuomo C.A."/>
            <person name="Heitman J."/>
        </authorList>
    </citation>
    <scope>NUCLEOTIDE SEQUENCE [LARGE SCALE GENOMIC DNA]</scope>
    <source>
        <strain evidence="3 4">CBS 6074</strain>
    </source>
</reference>
<feature type="compositionally biased region" description="Low complexity" evidence="1">
    <location>
        <begin position="439"/>
        <end position="451"/>
    </location>
</feature>
<dbReference type="AlphaFoldDB" id="A0AAX4JWP6"/>
<evidence type="ECO:0000256" key="2">
    <source>
        <dbReference type="SAM" id="Phobius"/>
    </source>
</evidence>
<dbReference type="Proteomes" id="UP001355207">
    <property type="component" value="Chromosome 5"/>
</dbReference>
<feature type="compositionally biased region" description="Polar residues" evidence="1">
    <location>
        <begin position="26"/>
        <end position="42"/>
    </location>
</feature>
<evidence type="ECO:0008006" key="5">
    <source>
        <dbReference type="Google" id="ProtNLM"/>
    </source>
</evidence>
<organism evidence="3 4">
    <name type="scientific">Kwoniella dendrophila CBS 6074</name>
    <dbReference type="NCBI Taxonomy" id="1295534"/>
    <lineage>
        <taxon>Eukaryota</taxon>
        <taxon>Fungi</taxon>
        <taxon>Dikarya</taxon>
        <taxon>Basidiomycota</taxon>
        <taxon>Agaricomycotina</taxon>
        <taxon>Tremellomycetes</taxon>
        <taxon>Tremellales</taxon>
        <taxon>Cryptococcaceae</taxon>
        <taxon>Kwoniella</taxon>
    </lineage>
</organism>
<feature type="transmembrane region" description="Helical" evidence="2">
    <location>
        <begin position="190"/>
        <end position="209"/>
    </location>
</feature>
<protein>
    <recommendedName>
        <fullName evidence="5">DUF1746 domain-containing protein</fullName>
    </recommendedName>
</protein>
<feature type="compositionally biased region" description="Basic and acidic residues" evidence="1">
    <location>
        <begin position="364"/>
        <end position="377"/>
    </location>
</feature>
<feature type="region of interest" description="Disordered" evidence="1">
    <location>
        <begin position="236"/>
        <end position="264"/>
    </location>
</feature>
<feature type="region of interest" description="Disordered" evidence="1">
    <location>
        <begin position="1"/>
        <end position="42"/>
    </location>
</feature>
<feature type="region of interest" description="Disordered" evidence="1">
    <location>
        <begin position="359"/>
        <end position="386"/>
    </location>
</feature>
<gene>
    <name evidence="3" type="ORF">L201_004249</name>
</gene>
<feature type="region of interest" description="Disordered" evidence="1">
    <location>
        <begin position="419"/>
        <end position="451"/>
    </location>
</feature>
<dbReference type="GeneID" id="91094919"/>
<evidence type="ECO:0000313" key="4">
    <source>
        <dbReference type="Proteomes" id="UP001355207"/>
    </source>
</evidence>
<keyword evidence="2" id="KW-1133">Transmembrane helix</keyword>
<dbReference type="RefSeq" id="XP_066076091.1">
    <property type="nucleotide sequence ID" value="XM_066219994.1"/>
</dbReference>
<keyword evidence="4" id="KW-1185">Reference proteome</keyword>
<sequence>MNTTDNLSEIEAGPSSSTRIRSTSIAQNESSTPSRLYTSTTQNRNYNYGSISTSNDRSLNIGENLSLTARNNKTINLIRPYPIFLPLVIDLIYTIRSFSTLLESKYYVVLGISMIRISTISYIVTCKSWKFKKSLIVLVIGLTLINSIWEGCKKVLMRSIMDHGVVHDDSNSNEAGGEGKILDISSEDSYLIYSSILAIIEYLSYLILLRISPPQSSLSGLNKPYQKSSIRLPATAHQTPSSMRFHTRSRSRNNTPGSVRFDTSLYNNNRHKRHVSRGTLRSIISNSDQVHEVDRDALDVDGRDVFTSSTEIGSSGYKQGQLARRSLDQLHQGLSENIGEDMEGVNRLNNRENHHEFGSNYDYKCNEDDKQSDCADHSEDDEEEEDHLYYRNENDHINDEQYSLNDFDENSDDYINYEEEDYDDHDNNNHDDEDEYDPETSSSISSSSIIDLPKSLSPSLIPISKLTLPRSTSLNLHLNVQLDNSPILGPIVRRTRSARFLKQNNNKNPYLGGSSWKSDNTTNWLSSQQQQEQQQQQGFNIDEEEAAAGGGEFDQQKNHQLEREVQHVNRRYGTFGN</sequence>